<gene>
    <name evidence="1" type="ORF">GAK29_04611</name>
</gene>
<evidence type="ECO:0000313" key="1">
    <source>
        <dbReference type="EMBL" id="KAF1015289.1"/>
    </source>
</evidence>
<evidence type="ECO:0000313" key="2">
    <source>
        <dbReference type="Proteomes" id="UP000490535"/>
    </source>
</evidence>
<organism evidence="1 2">
    <name type="scientific">Acinetobacter bereziniae</name>
    <name type="common">Acinetobacter genomosp. 10</name>
    <dbReference type="NCBI Taxonomy" id="106648"/>
    <lineage>
        <taxon>Bacteria</taxon>
        <taxon>Pseudomonadati</taxon>
        <taxon>Pseudomonadota</taxon>
        <taxon>Gammaproteobacteria</taxon>
        <taxon>Moraxellales</taxon>
        <taxon>Moraxellaceae</taxon>
        <taxon>Acinetobacter</taxon>
    </lineage>
</organism>
<accession>A0A833PB86</accession>
<evidence type="ECO:0008006" key="3">
    <source>
        <dbReference type="Google" id="ProtNLM"/>
    </source>
</evidence>
<name>A0A833PB86_ACIBZ</name>
<proteinExistence type="predicted"/>
<dbReference type="EMBL" id="WNDP01000222">
    <property type="protein sequence ID" value="KAF1015289.1"/>
    <property type="molecule type" value="Genomic_DNA"/>
</dbReference>
<sequence>MSKPVADTGLVASLDYVIGGESRVGDDYDDHVVFGLIYNF</sequence>
<protein>
    <recommendedName>
        <fullName evidence="3">Porin</fullName>
    </recommendedName>
</protein>
<dbReference type="Proteomes" id="UP000490535">
    <property type="component" value="Unassembled WGS sequence"/>
</dbReference>
<reference evidence="2" key="1">
    <citation type="journal article" date="2020" name="MBio">
        <title>Horizontal gene transfer to a defensive symbiont with a reduced genome amongst a multipartite beetle microbiome.</title>
        <authorList>
            <person name="Waterworth S.C."/>
            <person name="Florez L.V."/>
            <person name="Rees E.R."/>
            <person name="Hertweck C."/>
            <person name="Kaltenpoth M."/>
            <person name="Kwan J.C."/>
        </authorList>
    </citation>
    <scope>NUCLEOTIDE SEQUENCE [LARGE SCALE GENOMIC DNA]</scope>
</reference>
<comment type="caution">
    <text evidence="1">The sequence shown here is derived from an EMBL/GenBank/DDBJ whole genome shotgun (WGS) entry which is preliminary data.</text>
</comment>
<dbReference type="AlphaFoldDB" id="A0A833PB86"/>